<dbReference type="PANTHER" id="PTHR30293">
    <property type="entry name" value="TRANSCRIPTIONAL REGULATORY PROTEIN NAC-RELATED"/>
    <property type="match status" value="1"/>
</dbReference>
<dbReference type="SUPFAM" id="SSF46785">
    <property type="entry name" value="Winged helix' DNA-binding domain"/>
    <property type="match status" value="1"/>
</dbReference>
<evidence type="ECO:0000256" key="2">
    <source>
        <dbReference type="ARBA" id="ARBA00023015"/>
    </source>
</evidence>
<dbReference type="GO" id="GO:0003677">
    <property type="term" value="F:DNA binding"/>
    <property type="evidence" value="ECO:0007669"/>
    <property type="project" value="UniProtKB-KW"/>
</dbReference>
<keyword evidence="3" id="KW-0238">DNA-binding</keyword>
<sequence length="311" mass="35282">MLLQKNRIMNASNLNYRHLYYFWVAAKEGGVTRAAERLGVAVQTISMQLALLEKSVGKTLFAPQGRRLVLTEAGRVALNYADQIFLLGEQLQERLAEDDVGKSLRLTVGISDSLPKMIAYRLLEPALKMPQFVRMECYDGTFENLLADLALHKLDVVLTDRPTNVKSSLRVFSHELGDRAVWLFGTEELAEKYRDNFPDCLNGAPVLLPTRNNAIRMRLDQWFEVNSIRPFIAGEFSDSALLKTFGRIGLGMFHAPIVLADEMKDQFRSVPIGEMKGVREQYYAISAEMKIRHVAVETILEARRKIMEEAD</sequence>
<feature type="domain" description="HTH lysR-type" evidence="6">
    <location>
        <begin position="14"/>
        <end position="71"/>
    </location>
</feature>
<gene>
    <name evidence="7" type="ORF">OFAG_01510</name>
</gene>
<dbReference type="EMBL" id="ACDP02000002">
    <property type="protein sequence ID" value="EEO28357.2"/>
    <property type="molecule type" value="Genomic_DNA"/>
</dbReference>
<dbReference type="HOGENOM" id="CLU_039613_9_0_4"/>
<dbReference type="SUPFAM" id="SSF53850">
    <property type="entry name" value="Periplasmic binding protein-like II"/>
    <property type="match status" value="1"/>
</dbReference>
<dbReference type="AlphaFoldDB" id="C3X571"/>
<proteinExistence type="inferred from homology"/>
<evidence type="ECO:0000256" key="3">
    <source>
        <dbReference type="ARBA" id="ARBA00023125"/>
    </source>
</evidence>
<dbReference type="Pfam" id="PF03466">
    <property type="entry name" value="LysR_substrate"/>
    <property type="match status" value="1"/>
</dbReference>
<evidence type="ECO:0000256" key="4">
    <source>
        <dbReference type="ARBA" id="ARBA00023159"/>
    </source>
</evidence>
<evidence type="ECO:0000259" key="6">
    <source>
        <dbReference type="PROSITE" id="PS50931"/>
    </source>
</evidence>
<evidence type="ECO:0000313" key="7">
    <source>
        <dbReference type="EMBL" id="EEO28357.2"/>
    </source>
</evidence>
<protein>
    <recommendedName>
        <fullName evidence="6">HTH lysR-type domain-containing protein</fullName>
    </recommendedName>
</protein>
<dbReference type="PANTHER" id="PTHR30293:SF2">
    <property type="entry name" value="TRANSCRIPTIONAL ACTIVATOR PROTEIN NHAR"/>
    <property type="match status" value="1"/>
</dbReference>
<dbReference type="Gene3D" id="1.10.10.10">
    <property type="entry name" value="Winged helix-like DNA-binding domain superfamily/Winged helix DNA-binding domain"/>
    <property type="match status" value="1"/>
</dbReference>
<comment type="similarity">
    <text evidence="1">Belongs to the LysR transcriptional regulatory family.</text>
</comment>
<keyword evidence="8" id="KW-1185">Reference proteome</keyword>
<comment type="caution">
    <text evidence="7">The sequence shown here is derived from an EMBL/GenBank/DDBJ whole genome shotgun (WGS) entry which is preliminary data.</text>
</comment>
<keyword evidence="2" id="KW-0805">Transcription regulation</keyword>
<evidence type="ECO:0000256" key="1">
    <source>
        <dbReference type="ARBA" id="ARBA00009437"/>
    </source>
</evidence>
<dbReference type="Gene3D" id="3.40.190.290">
    <property type="match status" value="1"/>
</dbReference>
<dbReference type="GO" id="GO:2000142">
    <property type="term" value="P:regulation of DNA-templated transcription initiation"/>
    <property type="evidence" value="ECO:0007669"/>
    <property type="project" value="TreeGrafter"/>
</dbReference>
<keyword evidence="5" id="KW-0804">Transcription</keyword>
<accession>C3X571</accession>
<evidence type="ECO:0000256" key="5">
    <source>
        <dbReference type="ARBA" id="ARBA00023163"/>
    </source>
</evidence>
<organism evidence="7 8">
    <name type="scientific">Oxalobacter paraformigenes</name>
    <dbReference type="NCBI Taxonomy" id="556268"/>
    <lineage>
        <taxon>Bacteria</taxon>
        <taxon>Pseudomonadati</taxon>
        <taxon>Pseudomonadota</taxon>
        <taxon>Betaproteobacteria</taxon>
        <taxon>Burkholderiales</taxon>
        <taxon>Oxalobacteraceae</taxon>
        <taxon>Oxalobacter</taxon>
    </lineage>
</organism>
<reference evidence="7" key="1">
    <citation type="submission" date="2011-10" db="EMBL/GenBank/DDBJ databases">
        <title>The Genome Sequence of Oxalobacter formigenes HOxBLS.</title>
        <authorList>
            <consortium name="The Broad Institute Genome Sequencing Platform"/>
            <person name="Earl A."/>
            <person name="Ward D."/>
            <person name="Feldgarden M."/>
            <person name="Gevers D."/>
            <person name="Allison M.J."/>
            <person name="Humphrey S."/>
            <person name="Young S.K."/>
            <person name="Zeng Q."/>
            <person name="Gargeya S."/>
            <person name="Fitzgerald M."/>
            <person name="Haas B."/>
            <person name="Abouelleil A."/>
            <person name="Alvarado L."/>
            <person name="Arachchi H.M."/>
            <person name="Berlin A."/>
            <person name="Brown A."/>
            <person name="Chapman S.B."/>
            <person name="Chen Z."/>
            <person name="Dunbar C."/>
            <person name="Freedman E."/>
            <person name="Gearin G."/>
            <person name="Goldberg J."/>
            <person name="Griggs A."/>
            <person name="Gujja S."/>
            <person name="Heiman D."/>
            <person name="Howarth C."/>
            <person name="Larson L."/>
            <person name="Lui A."/>
            <person name="MacDonald P.J.P."/>
            <person name="Montmayeur A."/>
            <person name="Murphy C."/>
            <person name="Neiman D."/>
            <person name="Pearson M."/>
            <person name="Priest M."/>
            <person name="Roberts A."/>
            <person name="Saif S."/>
            <person name="Shea T."/>
            <person name="Shenoy N."/>
            <person name="Sisk P."/>
            <person name="Stolte C."/>
            <person name="Sykes S."/>
            <person name="Wortman J."/>
            <person name="Nusbaum C."/>
            <person name="Birren B."/>
        </authorList>
    </citation>
    <scope>NUCLEOTIDE SEQUENCE [LARGE SCALE GENOMIC DNA]</scope>
    <source>
        <strain evidence="7">HOxBLS</strain>
    </source>
</reference>
<dbReference type="eggNOG" id="COG0583">
    <property type="taxonomic scope" value="Bacteria"/>
</dbReference>
<dbReference type="GO" id="GO:0003700">
    <property type="term" value="F:DNA-binding transcription factor activity"/>
    <property type="evidence" value="ECO:0007669"/>
    <property type="project" value="InterPro"/>
</dbReference>
<dbReference type="NCBIfam" id="NF008284">
    <property type="entry name" value="PRK11062.1"/>
    <property type="match status" value="1"/>
</dbReference>
<dbReference type="Proteomes" id="UP000003973">
    <property type="component" value="Unassembled WGS sequence"/>
</dbReference>
<dbReference type="InterPro" id="IPR000847">
    <property type="entry name" value="LysR_HTH_N"/>
</dbReference>
<dbReference type="PROSITE" id="PS50931">
    <property type="entry name" value="HTH_LYSR"/>
    <property type="match status" value="1"/>
</dbReference>
<keyword evidence="4" id="KW-0010">Activator</keyword>
<dbReference type="InterPro" id="IPR036388">
    <property type="entry name" value="WH-like_DNA-bd_sf"/>
</dbReference>
<name>C3X571_9BURK</name>
<evidence type="ECO:0000313" key="8">
    <source>
        <dbReference type="Proteomes" id="UP000003973"/>
    </source>
</evidence>
<dbReference type="InterPro" id="IPR036390">
    <property type="entry name" value="WH_DNA-bd_sf"/>
</dbReference>
<dbReference type="InterPro" id="IPR005119">
    <property type="entry name" value="LysR_subst-bd"/>
</dbReference>
<dbReference type="Pfam" id="PF00126">
    <property type="entry name" value="HTH_1"/>
    <property type="match status" value="1"/>
</dbReference>